<proteinExistence type="predicted"/>
<feature type="non-terminal residue" evidence="1">
    <location>
        <position position="1"/>
    </location>
</feature>
<keyword evidence="2" id="KW-1185">Reference proteome</keyword>
<gene>
    <name evidence="1" type="ORF">RPERSI_LOCUS26364</name>
</gene>
<dbReference type="EMBL" id="CAJVQC010089730">
    <property type="protein sequence ID" value="CAG8824938.1"/>
    <property type="molecule type" value="Genomic_DNA"/>
</dbReference>
<organism evidence="1 2">
    <name type="scientific">Racocetra persica</name>
    <dbReference type="NCBI Taxonomy" id="160502"/>
    <lineage>
        <taxon>Eukaryota</taxon>
        <taxon>Fungi</taxon>
        <taxon>Fungi incertae sedis</taxon>
        <taxon>Mucoromycota</taxon>
        <taxon>Glomeromycotina</taxon>
        <taxon>Glomeromycetes</taxon>
        <taxon>Diversisporales</taxon>
        <taxon>Gigasporaceae</taxon>
        <taxon>Racocetra</taxon>
    </lineage>
</organism>
<sequence>EVYISIVKHLFPCVIYPTQDEIKESLKDYMNEKFPEFMANLSVTILQTSFMVCGVL</sequence>
<evidence type="ECO:0000313" key="1">
    <source>
        <dbReference type="EMBL" id="CAG8824938.1"/>
    </source>
</evidence>
<evidence type="ECO:0000313" key="2">
    <source>
        <dbReference type="Proteomes" id="UP000789920"/>
    </source>
</evidence>
<comment type="caution">
    <text evidence="1">The sequence shown here is derived from an EMBL/GenBank/DDBJ whole genome shotgun (WGS) entry which is preliminary data.</text>
</comment>
<protein>
    <submittedName>
        <fullName evidence="1">11356_t:CDS:1</fullName>
    </submittedName>
</protein>
<dbReference type="Proteomes" id="UP000789920">
    <property type="component" value="Unassembled WGS sequence"/>
</dbReference>
<name>A0ACA9S4S9_9GLOM</name>
<feature type="non-terminal residue" evidence="1">
    <location>
        <position position="56"/>
    </location>
</feature>
<reference evidence="1" key="1">
    <citation type="submission" date="2021-06" db="EMBL/GenBank/DDBJ databases">
        <authorList>
            <person name="Kallberg Y."/>
            <person name="Tangrot J."/>
            <person name="Rosling A."/>
        </authorList>
    </citation>
    <scope>NUCLEOTIDE SEQUENCE</scope>
    <source>
        <strain evidence="1">MA461A</strain>
    </source>
</reference>
<accession>A0ACA9S4S9</accession>